<comment type="caution">
    <text evidence="3">The sequence shown here is derived from an EMBL/GenBank/DDBJ whole genome shotgun (WGS) entry which is preliminary data.</text>
</comment>
<evidence type="ECO:0000313" key="4">
    <source>
        <dbReference type="Proteomes" id="UP000268313"/>
    </source>
</evidence>
<accession>A0A3A8KG93</accession>
<reference evidence="4" key="1">
    <citation type="submission" date="2018-09" db="EMBL/GenBank/DDBJ databases">
        <authorList>
            <person name="Livingstone P.G."/>
            <person name="Whitworth D.E."/>
        </authorList>
    </citation>
    <scope>NUCLEOTIDE SEQUENCE [LARGE SCALE GENOMIC DNA]</scope>
    <source>
        <strain evidence="4">CA043D</strain>
    </source>
</reference>
<dbReference type="Proteomes" id="UP000268313">
    <property type="component" value="Unassembled WGS sequence"/>
</dbReference>
<feature type="region of interest" description="Disordered" evidence="1">
    <location>
        <begin position="172"/>
        <end position="192"/>
    </location>
</feature>
<feature type="signal peptide" evidence="2">
    <location>
        <begin position="1"/>
        <end position="26"/>
    </location>
</feature>
<evidence type="ECO:0000256" key="2">
    <source>
        <dbReference type="SAM" id="SignalP"/>
    </source>
</evidence>
<name>A0A3A8KG93_9BACT</name>
<dbReference type="AlphaFoldDB" id="A0A3A8KG93"/>
<keyword evidence="2" id="KW-0732">Signal</keyword>
<feature type="chain" id="PRO_5017179184" description="Lipoprotein" evidence="2">
    <location>
        <begin position="27"/>
        <end position="192"/>
    </location>
</feature>
<keyword evidence="4" id="KW-1185">Reference proteome</keyword>
<sequence>MPLPMMKPMHRVRCLLSVGLALLACACDTSGFVEDSTEETSLRLDAAQPHVVKRLRLRAKTRADADAKFSHLSVNVSSSVRWSPEEGTRTDVLPWYRIRMVNDPGGEVQSERVFVMKPFDHHEYVSVSADADVKAPLDTADASFRLEFDRQGAPSEGAFTVTWKAYGTLYTDDGDPEDIQFTVTEESDPPAP</sequence>
<gene>
    <name evidence="3" type="ORF">D7X32_02390</name>
</gene>
<dbReference type="EMBL" id="RAWE01000005">
    <property type="protein sequence ID" value="RKH07218.1"/>
    <property type="molecule type" value="Genomic_DNA"/>
</dbReference>
<evidence type="ECO:0000256" key="1">
    <source>
        <dbReference type="SAM" id="MobiDB-lite"/>
    </source>
</evidence>
<evidence type="ECO:0008006" key="5">
    <source>
        <dbReference type="Google" id="ProtNLM"/>
    </source>
</evidence>
<protein>
    <recommendedName>
        <fullName evidence="5">Lipoprotein</fullName>
    </recommendedName>
</protein>
<proteinExistence type="predicted"/>
<dbReference type="RefSeq" id="WP_120600859.1">
    <property type="nucleotide sequence ID" value="NZ_RAWE01000005.1"/>
</dbReference>
<dbReference type="OrthoDB" id="5524874at2"/>
<dbReference type="PROSITE" id="PS51257">
    <property type="entry name" value="PROKAR_LIPOPROTEIN"/>
    <property type="match status" value="1"/>
</dbReference>
<organism evidence="3 4">
    <name type="scientific">Corallococcus carmarthensis</name>
    <dbReference type="NCBI Taxonomy" id="2316728"/>
    <lineage>
        <taxon>Bacteria</taxon>
        <taxon>Pseudomonadati</taxon>
        <taxon>Myxococcota</taxon>
        <taxon>Myxococcia</taxon>
        <taxon>Myxococcales</taxon>
        <taxon>Cystobacterineae</taxon>
        <taxon>Myxococcaceae</taxon>
        <taxon>Corallococcus</taxon>
    </lineage>
</organism>
<evidence type="ECO:0000313" key="3">
    <source>
        <dbReference type="EMBL" id="RKH07218.1"/>
    </source>
</evidence>